<proteinExistence type="predicted"/>
<dbReference type="STRING" id="97972.A0A2V1DUH9"/>
<dbReference type="PANTHER" id="PTHR24148:SF73">
    <property type="entry name" value="HET DOMAIN PROTEIN (AFU_ORTHOLOGUE AFUA_8G01020)"/>
    <property type="match status" value="1"/>
</dbReference>
<accession>A0A2V1DUH9</accession>
<name>A0A2V1DUH9_9PLEO</name>
<dbReference type="AlphaFoldDB" id="A0A2V1DUH9"/>
<organism evidence="1 2">
    <name type="scientific">Periconia macrospinosa</name>
    <dbReference type="NCBI Taxonomy" id="97972"/>
    <lineage>
        <taxon>Eukaryota</taxon>
        <taxon>Fungi</taxon>
        <taxon>Dikarya</taxon>
        <taxon>Ascomycota</taxon>
        <taxon>Pezizomycotina</taxon>
        <taxon>Dothideomycetes</taxon>
        <taxon>Pleosporomycetidae</taxon>
        <taxon>Pleosporales</taxon>
        <taxon>Massarineae</taxon>
        <taxon>Periconiaceae</taxon>
        <taxon>Periconia</taxon>
    </lineage>
</organism>
<protein>
    <submittedName>
        <fullName evidence="1">Uncharacterized protein</fullName>
    </submittedName>
</protein>
<evidence type="ECO:0000313" key="2">
    <source>
        <dbReference type="Proteomes" id="UP000244855"/>
    </source>
</evidence>
<dbReference type="PANTHER" id="PTHR24148">
    <property type="entry name" value="ANKYRIN REPEAT DOMAIN-CONTAINING PROTEIN 39 HOMOLOG-RELATED"/>
    <property type="match status" value="1"/>
</dbReference>
<keyword evidence="2" id="KW-1185">Reference proteome</keyword>
<evidence type="ECO:0000313" key="1">
    <source>
        <dbReference type="EMBL" id="PVI00924.1"/>
    </source>
</evidence>
<gene>
    <name evidence="1" type="ORF">DM02DRAFT_628063</name>
</gene>
<dbReference type="Proteomes" id="UP000244855">
    <property type="component" value="Unassembled WGS sequence"/>
</dbReference>
<sequence length="256" mass="28309">MDSILCSGKYHDVLALCGLGPRELGMQLSDPNLEPLELPSWVPDFRLNTQHEPIGYADIASWNTGGSNVGEVTISEDELRIQSYVIDRVSDIGPVIRSWNKDNVKEVLERAFKLSSTRTNPKQLTAGEVPSESTVRTIARALLLADGKHVGKKFSEKLRLRSDNRMMFGGESGTIGLCKRMTEPVDVVCVFPGCRFPFTVRPQSDQGDFSHSLTVTPLRAQLVGWCYVDGMMNGEGLGDGTKTNFILAEVEDEFRV</sequence>
<dbReference type="EMBL" id="KZ805365">
    <property type="protein sequence ID" value="PVI00924.1"/>
    <property type="molecule type" value="Genomic_DNA"/>
</dbReference>
<reference evidence="1 2" key="1">
    <citation type="journal article" date="2018" name="Sci. Rep.">
        <title>Comparative genomics provides insights into the lifestyle and reveals functional heterogeneity of dark septate endophytic fungi.</title>
        <authorList>
            <person name="Knapp D.G."/>
            <person name="Nemeth J.B."/>
            <person name="Barry K."/>
            <person name="Hainaut M."/>
            <person name="Henrissat B."/>
            <person name="Johnson J."/>
            <person name="Kuo A."/>
            <person name="Lim J.H.P."/>
            <person name="Lipzen A."/>
            <person name="Nolan M."/>
            <person name="Ohm R.A."/>
            <person name="Tamas L."/>
            <person name="Grigoriev I.V."/>
            <person name="Spatafora J.W."/>
            <person name="Nagy L.G."/>
            <person name="Kovacs G.M."/>
        </authorList>
    </citation>
    <scope>NUCLEOTIDE SEQUENCE [LARGE SCALE GENOMIC DNA]</scope>
    <source>
        <strain evidence="1 2">DSE2036</strain>
    </source>
</reference>
<dbReference type="Pfam" id="PF26639">
    <property type="entry name" value="Het-6_barrel"/>
    <property type="match status" value="1"/>
</dbReference>
<dbReference type="InterPro" id="IPR052895">
    <property type="entry name" value="HetReg/Transcr_Mod"/>
</dbReference>
<dbReference type="OrthoDB" id="5386682at2759"/>